<evidence type="ECO:0000256" key="2">
    <source>
        <dbReference type="SAM" id="SignalP"/>
    </source>
</evidence>
<protein>
    <submittedName>
        <fullName evidence="3">Uncharacterized protein</fullName>
    </submittedName>
</protein>
<comment type="caution">
    <text evidence="3">The sequence shown here is derived from an EMBL/GenBank/DDBJ whole genome shotgun (WGS) entry which is preliminary data.</text>
</comment>
<keyword evidence="2" id="KW-0732">Signal</keyword>
<accession>A0AAW2VA45</accession>
<dbReference type="AlphaFoldDB" id="A0AAW2VA45"/>
<gene>
    <name evidence="3" type="ORF">Slati_2835700</name>
</gene>
<evidence type="ECO:0000256" key="1">
    <source>
        <dbReference type="SAM" id="Phobius"/>
    </source>
</evidence>
<proteinExistence type="predicted"/>
<feature type="chain" id="PRO_5043710926" evidence="2">
    <location>
        <begin position="26"/>
        <end position="191"/>
    </location>
</feature>
<organism evidence="3">
    <name type="scientific">Sesamum latifolium</name>
    <dbReference type="NCBI Taxonomy" id="2727402"/>
    <lineage>
        <taxon>Eukaryota</taxon>
        <taxon>Viridiplantae</taxon>
        <taxon>Streptophyta</taxon>
        <taxon>Embryophyta</taxon>
        <taxon>Tracheophyta</taxon>
        <taxon>Spermatophyta</taxon>
        <taxon>Magnoliopsida</taxon>
        <taxon>eudicotyledons</taxon>
        <taxon>Gunneridae</taxon>
        <taxon>Pentapetalae</taxon>
        <taxon>asterids</taxon>
        <taxon>lamiids</taxon>
        <taxon>Lamiales</taxon>
        <taxon>Pedaliaceae</taxon>
        <taxon>Sesamum</taxon>
    </lineage>
</organism>
<sequence length="191" mass="21267">MAIPRSPIALLIAVLLSTICFGAWGSDSNDVYSPCADASIQRSDGFTFAIAFAARTAFFFNSSVQLSPCDHRLSLSSPTLRSRFSALKSTRSLSLPSILPTSFRIQLEVIWWHLLVEDMLRYQFLLLLQTAHTLSPVLLWFMNLKRGDCRTCTGKEMAALLARANRILSALTIKTVPSERITVKIEGICRL</sequence>
<keyword evidence="1" id="KW-1133">Transmembrane helix</keyword>
<feature type="transmembrane region" description="Helical" evidence="1">
    <location>
        <begin position="120"/>
        <end position="141"/>
    </location>
</feature>
<reference evidence="3" key="1">
    <citation type="submission" date="2020-06" db="EMBL/GenBank/DDBJ databases">
        <authorList>
            <person name="Li T."/>
            <person name="Hu X."/>
            <person name="Zhang T."/>
            <person name="Song X."/>
            <person name="Zhang H."/>
            <person name="Dai N."/>
            <person name="Sheng W."/>
            <person name="Hou X."/>
            <person name="Wei L."/>
        </authorList>
    </citation>
    <scope>NUCLEOTIDE SEQUENCE</scope>
    <source>
        <strain evidence="3">KEN1</strain>
        <tissue evidence="3">Leaf</tissue>
    </source>
</reference>
<keyword evidence="1" id="KW-0472">Membrane</keyword>
<reference evidence="3" key="2">
    <citation type="journal article" date="2024" name="Plant">
        <title>Genomic evolution and insights into agronomic trait innovations of Sesamum species.</title>
        <authorList>
            <person name="Miao H."/>
            <person name="Wang L."/>
            <person name="Qu L."/>
            <person name="Liu H."/>
            <person name="Sun Y."/>
            <person name="Le M."/>
            <person name="Wang Q."/>
            <person name="Wei S."/>
            <person name="Zheng Y."/>
            <person name="Lin W."/>
            <person name="Duan Y."/>
            <person name="Cao H."/>
            <person name="Xiong S."/>
            <person name="Wang X."/>
            <person name="Wei L."/>
            <person name="Li C."/>
            <person name="Ma Q."/>
            <person name="Ju M."/>
            <person name="Zhao R."/>
            <person name="Li G."/>
            <person name="Mu C."/>
            <person name="Tian Q."/>
            <person name="Mei H."/>
            <person name="Zhang T."/>
            <person name="Gao T."/>
            <person name="Zhang H."/>
        </authorList>
    </citation>
    <scope>NUCLEOTIDE SEQUENCE</scope>
    <source>
        <strain evidence="3">KEN1</strain>
    </source>
</reference>
<keyword evidence="1" id="KW-0812">Transmembrane</keyword>
<evidence type="ECO:0000313" key="3">
    <source>
        <dbReference type="EMBL" id="KAL0426609.1"/>
    </source>
</evidence>
<dbReference type="EMBL" id="JACGWN010000010">
    <property type="protein sequence ID" value="KAL0426609.1"/>
    <property type="molecule type" value="Genomic_DNA"/>
</dbReference>
<name>A0AAW2VA45_9LAMI</name>
<feature type="signal peptide" evidence="2">
    <location>
        <begin position="1"/>
        <end position="25"/>
    </location>
</feature>